<keyword evidence="2" id="KW-1003">Cell membrane</keyword>
<dbReference type="GO" id="GO:0020037">
    <property type="term" value="F:heme binding"/>
    <property type="evidence" value="ECO:0007669"/>
    <property type="project" value="TreeGrafter"/>
</dbReference>
<evidence type="ECO:0000256" key="3">
    <source>
        <dbReference type="ARBA" id="ARBA00022692"/>
    </source>
</evidence>
<evidence type="ECO:0000313" key="9">
    <source>
        <dbReference type="Proteomes" id="UP000010797"/>
    </source>
</evidence>
<dbReference type="EMBL" id="CP003344">
    <property type="protein sequence ID" value="AGA68121.1"/>
    <property type="molecule type" value="Genomic_DNA"/>
</dbReference>
<dbReference type="InterPro" id="IPR016174">
    <property type="entry name" value="Di-haem_cyt_TM"/>
</dbReference>
<accession>L0F652</accession>
<evidence type="ECO:0000256" key="4">
    <source>
        <dbReference type="ARBA" id="ARBA00022989"/>
    </source>
</evidence>
<dbReference type="PANTHER" id="PTHR30485:SF1">
    <property type="entry name" value="CYTOCHROME YDHU-RELATED"/>
    <property type="match status" value="1"/>
</dbReference>
<evidence type="ECO:0000259" key="7">
    <source>
        <dbReference type="Pfam" id="PF01292"/>
    </source>
</evidence>
<dbReference type="GO" id="GO:0022904">
    <property type="term" value="P:respiratory electron transport chain"/>
    <property type="evidence" value="ECO:0007669"/>
    <property type="project" value="InterPro"/>
</dbReference>
<evidence type="ECO:0000256" key="2">
    <source>
        <dbReference type="ARBA" id="ARBA00022475"/>
    </source>
</evidence>
<comment type="subcellular location">
    <subcellularLocation>
        <location evidence="1">Cell membrane</location>
        <topology evidence="1">Multi-pass membrane protein</topology>
    </subcellularLocation>
</comment>
<protein>
    <submittedName>
        <fullName evidence="8">Ni,Fe-hydrogenase I cytochrome b subunit</fullName>
    </submittedName>
</protein>
<dbReference type="AlphaFoldDB" id="L0F652"/>
<evidence type="ECO:0000256" key="5">
    <source>
        <dbReference type="ARBA" id="ARBA00023136"/>
    </source>
</evidence>
<dbReference type="SUPFAM" id="SSF81342">
    <property type="entry name" value="Transmembrane di-heme cytochromes"/>
    <property type="match status" value="1"/>
</dbReference>
<feature type="transmembrane region" description="Helical" evidence="6">
    <location>
        <begin position="142"/>
        <end position="162"/>
    </location>
</feature>
<dbReference type="Pfam" id="PF01292">
    <property type="entry name" value="Ni_hydr_CYTB"/>
    <property type="match status" value="1"/>
</dbReference>
<keyword evidence="4 6" id="KW-1133">Transmembrane helix</keyword>
<evidence type="ECO:0000256" key="1">
    <source>
        <dbReference type="ARBA" id="ARBA00004651"/>
    </source>
</evidence>
<keyword evidence="9" id="KW-1185">Reference proteome</keyword>
<dbReference type="eggNOG" id="COG2864">
    <property type="taxonomic scope" value="Bacteria"/>
</dbReference>
<dbReference type="Proteomes" id="UP000010797">
    <property type="component" value="Chromosome"/>
</dbReference>
<dbReference type="HOGENOM" id="CLU_075520_2_0_9"/>
<gene>
    <name evidence="8" type="ordered locus">Desdi_0588</name>
</gene>
<feature type="transmembrane region" description="Helical" evidence="6">
    <location>
        <begin position="40"/>
        <end position="59"/>
    </location>
</feature>
<proteinExistence type="predicted"/>
<dbReference type="KEGG" id="ddl:Desdi_0588"/>
<dbReference type="RefSeq" id="WP_015261124.1">
    <property type="nucleotide sequence ID" value="NC_019903.1"/>
</dbReference>
<keyword evidence="5 6" id="KW-0472">Membrane</keyword>
<dbReference type="STRING" id="871963.Desdi_0588"/>
<reference evidence="9" key="1">
    <citation type="submission" date="2012-02" db="EMBL/GenBank/DDBJ databases">
        <title>Complete sequence of Desulfitobacterium dichloroeliminans LMG P-21439.</title>
        <authorList>
            <person name="Lucas S."/>
            <person name="Han J."/>
            <person name="Lapidus A."/>
            <person name="Cheng J.-F."/>
            <person name="Goodwin L."/>
            <person name="Pitluck S."/>
            <person name="Peters L."/>
            <person name="Ovchinnikova G."/>
            <person name="Teshima H."/>
            <person name="Detter J.C."/>
            <person name="Han C."/>
            <person name="Tapia R."/>
            <person name="Land M."/>
            <person name="Hauser L."/>
            <person name="Kyrpides N."/>
            <person name="Ivanova N."/>
            <person name="Pagani I."/>
            <person name="Kruse T."/>
            <person name="de Vos W.M."/>
            <person name="Boon N."/>
            <person name="Smidt H."/>
            <person name="Woyke T."/>
        </authorList>
    </citation>
    <scope>NUCLEOTIDE SEQUENCE [LARGE SCALE GENOMIC DNA]</scope>
    <source>
        <strain evidence="9">LMG P-21439 / DCA1</strain>
    </source>
</reference>
<dbReference type="GO" id="GO:0009055">
    <property type="term" value="F:electron transfer activity"/>
    <property type="evidence" value="ECO:0007669"/>
    <property type="project" value="InterPro"/>
</dbReference>
<dbReference type="PANTHER" id="PTHR30485">
    <property type="entry name" value="NI/FE-HYDROGENASE 1 B-TYPE CYTOCHROME SUBUNIT"/>
    <property type="match status" value="1"/>
</dbReference>
<feature type="transmembrane region" description="Helical" evidence="6">
    <location>
        <begin position="71"/>
        <end position="90"/>
    </location>
</feature>
<dbReference type="GO" id="GO:0005886">
    <property type="term" value="C:plasma membrane"/>
    <property type="evidence" value="ECO:0007669"/>
    <property type="project" value="UniProtKB-SubCell"/>
</dbReference>
<dbReference type="Gene3D" id="1.20.950.20">
    <property type="entry name" value="Transmembrane di-heme cytochromes, Chain C"/>
    <property type="match status" value="1"/>
</dbReference>
<name>L0F652_DESDL</name>
<organism evidence="8 9">
    <name type="scientific">Desulfitobacterium dichloroeliminans (strain LMG P-21439 / DCA1)</name>
    <dbReference type="NCBI Taxonomy" id="871963"/>
    <lineage>
        <taxon>Bacteria</taxon>
        <taxon>Bacillati</taxon>
        <taxon>Bacillota</taxon>
        <taxon>Clostridia</taxon>
        <taxon>Eubacteriales</taxon>
        <taxon>Desulfitobacteriaceae</taxon>
        <taxon>Desulfitobacterium</taxon>
    </lineage>
</organism>
<feature type="domain" description="Cytochrome b561 bacterial/Ni-hydrogenase" evidence="7">
    <location>
        <begin position="34"/>
        <end position="214"/>
    </location>
</feature>
<keyword evidence="3 6" id="KW-0812">Transmembrane</keyword>
<evidence type="ECO:0000313" key="8">
    <source>
        <dbReference type="EMBL" id="AGA68121.1"/>
    </source>
</evidence>
<evidence type="ECO:0000256" key="6">
    <source>
        <dbReference type="SAM" id="Phobius"/>
    </source>
</evidence>
<dbReference type="InterPro" id="IPR051542">
    <property type="entry name" value="Hydrogenase_cytochrome"/>
</dbReference>
<feature type="transmembrane region" description="Helical" evidence="6">
    <location>
        <begin position="183"/>
        <end position="201"/>
    </location>
</feature>
<dbReference type="InterPro" id="IPR011577">
    <property type="entry name" value="Cyt_b561_bac/Ni-Hgenase"/>
</dbReference>
<sequence>MNNKKHHASQPQLRTPVLKELRKGKLIDALIMGFPVTVRIFHWGFAFSLTGIILTGLILHQPLPFLALPYGKVFVVHVSFGWLASAFFVFRLVDMVLRKDKTLLLSWQDIKTIPSVFAYYFYLRQSLPPHGQYNPGQKMIFSSWFLLFPFLVFISLASYWAGERLDWVIKLLGGLQVLRMVKYTGAVYLTSTILLHVYLSVTQDLCNLQSMVTGYEQKKP</sequence>